<dbReference type="KEGG" id="dao:Desac_1848"/>
<dbReference type="SUPFAM" id="SSF111321">
    <property type="entry name" value="AF1104-like"/>
    <property type="match status" value="1"/>
</dbReference>
<dbReference type="EMBL" id="CP002629">
    <property type="protein sequence ID" value="AEB09687.1"/>
    <property type="molecule type" value="Genomic_DNA"/>
</dbReference>
<dbReference type="PIRSF" id="PIRSF006593">
    <property type="entry name" value="UCP006593"/>
    <property type="match status" value="1"/>
</dbReference>
<reference evidence="3" key="2">
    <citation type="submission" date="2011-03" db="EMBL/GenBank/DDBJ databases">
        <title>The complete genome of Desulfobacca acetoxidans DSM 11109.</title>
        <authorList>
            <consortium name="US DOE Joint Genome Institute (JGI-PGF)"/>
            <person name="Lucas S."/>
            <person name="Copeland A."/>
            <person name="Lapidus A."/>
            <person name="Bruce D."/>
            <person name="Goodwin L."/>
            <person name="Pitluck S."/>
            <person name="Peters L."/>
            <person name="Kyrpides N."/>
            <person name="Mavromatis K."/>
            <person name="Ivanova N."/>
            <person name="Ovchinnikova G."/>
            <person name="Teshima H."/>
            <person name="Detter J.C."/>
            <person name="Han C."/>
            <person name="Land M."/>
            <person name="Hauser L."/>
            <person name="Markowitz V."/>
            <person name="Cheng J.-F."/>
            <person name="Hugenholtz P."/>
            <person name="Woyke T."/>
            <person name="Wu D."/>
            <person name="Spring S."/>
            <person name="Schueler E."/>
            <person name="Brambilla E."/>
            <person name="Klenk H.-P."/>
            <person name="Eisen J.A."/>
        </authorList>
    </citation>
    <scope>NUCLEOTIDE SEQUENCE [LARGE SCALE GENOMIC DNA]</scope>
    <source>
        <strain evidence="3">ATCC 700848 / DSM 11109 / ASRB2</strain>
    </source>
</reference>
<reference evidence="2 3" key="1">
    <citation type="journal article" date="2011" name="Stand. Genomic Sci.">
        <title>Complete genome sequence of the acetate-degrading sulfate reducer Desulfobacca acetoxidans type strain (ASRB2).</title>
        <authorList>
            <person name="Goker M."/>
            <person name="Teshima H."/>
            <person name="Lapidus A."/>
            <person name="Nolan M."/>
            <person name="Lucas S."/>
            <person name="Hammon N."/>
            <person name="Deshpande S."/>
            <person name="Cheng J.F."/>
            <person name="Tapia R."/>
            <person name="Han C."/>
            <person name="Goodwin L."/>
            <person name="Pitluck S."/>
            <person name="Huntemann M."/>
            <person name="Liolios K."/>
            <person name="Ivanova N."/>
            <person name="Pagani I."/>
            <person name="Mavromatis K."/>
            <person name="Ovchinikova G."/>
            <person name="Pati A."/>
            <person name="Chen A."/>
            <person name="Palaniappan K."/>
            <person name="Land M."/>
            <person name="Hauser L."/>
            <person name="Brambilla E.M."/>
            <person name="Rohde M."/>
            <person name="Spring S."/>
            <person name="Detter J.C."/>
            <person name="Woyke T."/>
            <person name="Bristow J."/>
            <person name="Eisen J.A."/>
            <person name="Markowitz V."/>
            <person name="Hugenholtz P."/>
            <person name="Kyrpides N.C."/>
            <person name="Klenk H.P."/>
        </authorList>
    </citation>
    <scope>NUCLEOTIDE SEQUENCE [LARGE SCALE GENOMIC DNA]</scope>
    <source>
        <strain evidence="3">ATCC 700848 / DSM 11109 / ASRB2</strain>
    </source>
</reference>
<dbReference type="Gene3D" id="3.40.50.10880">
    <property type="entry name" value="Uncharacterised protein PF01937, DUF89, domain 3"/>
    <property type="match status" value="1"/>
</dbReference>
<organism evidence="2 3">
    <name type="scientific">Desulfobacca acetoxidans (strain ATCC 700848 / DSM 11109 / ASRB2)</name>
    <dbReference type="NCBI Taxonomy" id="880072"/>
    <lineage>
        <taxon>Bacteria</taxon>
        <taxon>Pseudomonadati</taxon>
        <taxon>Thermodesulfobacteriota</taxon>
        <taxon>Desulfobaccia</taxon>
        <taxon>Desulfobaccales</taxon>
        <taxon>Desulfobaccaceae</taxon>
        <taxon>Desulfobacca</taxon>
    </lineage>
</organism>
<feature type="domain" description="Damage-control phosphatase ARMT1-like metal-binding" evidence="1">
    <location>
        <begin position="4"/>
        <end position="272"/>
    </location>
</feature>
<dbReference type="InterPro" id="IPR036075">
    <property type="entry name" value="ARMT-1-like_metal-bd_sf"/>
</dbReference>
<protein>
    <recommendedName>
        <fullName evidence="1">Damage-control phosphatase ARMT1-like metal-binding domain-containing protein</fullName>
    </recommendedName>
</protein>
<dbReference type="RefSeq" id="WP_013706796.1">
    <property type="nucleotide sequence ID" value="NC_015388.1"/>
</dbReference>
<dbReference type="OrthoDB" id="9796465at2"/>
<evidence type="ECO:0000313" key="3">
    <source>
        <dbReference type="Proteomes" id="UP000000483"/>
    </source>
</evidence>
<proteinExistence type="predicted"/>
<accession>F2NJN2</accession>
<dbReference type="InterPro" id="IPR014444">
    <property type="entry name" value="PH1575-like"/>
</dbReference>
<keyword evidence="3" id="KW-1185">Reference proteome</keyword>
<dbReference type="eggNOG" id="COG1578">
    <property type="taxonomic scope" value="Bacteria"/>
</dbReference>
<dbReference type="STRING" id="880072.Desac_1848"/>
<evidence type="ECO:0000313" key="2">
    <source>
        <dbReference type="EMBL" id="AEB09687.1"/>
    </source>
</evidence>
<dbReference type="Gene3D" id="1.10.8.380">
    <property type="entry name" value="Uncharacterised protein PF01937, DUF89, domain 1"/>
    <property type="match status" value="1"/>
</dbReference>
<dbReference type="Proteomes" id="UP000000483">
    <property type="component" value="Chromosome"/>
</dbReference>
<name>F2NJN2_DESAR</name>
<dbReference type="HOGENOM" id="CLU_071520_1_0_7"/>
<dbReference type="Pfam" id="PF01937">
    <property type="entry name" value="ARMT1-like_dom"/>
    <property type="match status" value="1"/>
</dbReference>
<dbReference type="InterPro" id="IPR002791">
    <property type="entry name" value="ARMT1-like_metal-bd"/>
</dbReference>
<dbReference type="AlphaFoldDB" id="F2NJN2"/>
<gene>
    <name evidence="2" type="ordered locus">Desac_1848</name>
</gene>
<sequence>MLIRPECYSCLEKLIDLSVELATEDQHLQAEARRQAREILAAEFSPSAIPAYIANIFHQAIKTITGNPDPFLRRKIAETELARQVAAEVVPRWGVDLTSRLALAAAGNALDFFRGSAEIANDMRSAVHFTDSQVDLLQQRLQGPSGLLLFLTDNAGEQFFDLPLVELLRFDGWEVHYVVKGGPIQNDLTRRDLFDSGLGPALEPIVDTGALTVGLVLNETSAAFQQSFAAADLILVKGMGHFETLAHYHDPRLFFLLQAKCHPVATALNVPLRSFVLRQAAT</sequence>
<evidence type="ECO:0000259" key="1">
    <source>
        <dbReference type="Pfam" id="PF01937"/>
    </source>
</evidence>